<keyword evidence="1 8" id="KW-0813">Transport</keyword>
<dbReference type="InterPro" id="IPR026902">
    <property type="entry name" value="RnfC_N"/>
</dbReference>
<dbReference type="GO" id="GO:0009055">
    <property type="term" value="F:electron transfer activity"/>
    <property type="evidence" value="ECO:0007669"/>
    <property type="project" value="InterPro"/>
</dbReference>
<keyword evidence="7 8" id="KW-0411">Iron-sulfur</keyword>
<dbReference type="Pfam" id="PF12838">
    <property type="entry name" value="Fer4_7"/>
    <property type="match status" value="1"/>
</dbReference>
<dbReference type="NCBIfam" id="TIGR01945">
    <property type="entry name" value="rnfC"/>
    <property type="match status" value="1"/>
</dbReference>
<keyword evidence="2 8" id="KW-0004">4Fe-4S</keyword>
<dbReference type="EC" id="7.-.-.-" evidence="8"/>
<keyword evidence="3 8" id="KW-0479">Metal-binding</keyword>
<reference evidence="10 11" key="1">
    <citation type="submission" date="2018-08" db="EMBL/GenBank/DDBJ databases">
        <title>A genome reference for cultivated species of the human gut microbiota.</title>
        <authorList>
            <person name="Zou Y."/>
            <person name="Xue W."/>
            <person name="Luo G."/>
        </authorList>
    </citation>
    <scope>NUCLEOTIDE SEQUENCE [LARGE SCALE GENOMIC DNA]</scope>
    <source>
        <strain evidence="10 11">OM06-4</strain>
    </source>
</reference>
<feature type="binding site" evidence="8">
    <location>
        <position position="412"/>
    </location>
    <ligand>
        <name>[4Fe-4S] cluster</name>
        <dbReference type="ChEBI" id="CHEBI:49883"/>
        <label>2</label>
    </ligand>
</feature>
<feature type="binding site" evidence="8">
    <location>
        <position position="367"/>
    </location>
    <ligand>
        <name>[4Fe-4S] cluster</name>
        <dbReference type="ChEBI" id="CHEBI:49883"/>
        <label>1</label>
    </ligand>
</feature>
<dbReference type="Pfam" id="PF13375">
    <property type="entry name" value="RnfC_N"/>
    <property type="match status" value="1"/>
</dbReference>
<evidence type="ECO:0000256" key="8">
    <source>
        <dbReference type="HAMAP-Rule" id="MF_00461"/>
    </source>
</evidence>
<dbReference type="InterPro" id="IPR011538">
    <property type="entry name" value="Nuo51_FMN-bd"/>
</dbReference>
<dbReference type="HAMAP" id="MF_00461">
    <property type="entry name" value="RsxC_RnfC"/>
    <property type="match status" value="1"/>
</dbReference>
<dbReference type="GO" id="GO:0051539">
    <property type="term" value="F:4 iron, 4 sulfur cluster binding"/>
    <property type="evidence" value="ECO:0007669"/>
    <property type="project" value="UniProtKB-KW"/>
</dbReference>
<keyword evidence="6 8" id="KW-0408">Iron</keyword>
<comment type="function">
    <text evidence="8">Part of a membrane-bound complex that couples electron transfer with translocation of ions across the membrane.</text>
</comment>
<dbReference type="InterPro" id="IPR019554">
    <property type="entry name" value="Soluble_ligand-bd"/>
</dbReference>
<keyword evidence="8" id="KW-1278">Translocase</keyword>
<feature type="binding site" evidence="8">
    <location>
        <position position="370"/>
    </location>
    <ligand>
        <name>[4Fe-4S] cluster</name>
        <dbReference type="ChEBI" id="CHEBI:49883"/>
        <label>1</label>
    </ligand>
</feature>
<dbReference type="EMBL" id="QUSL01000025">
    <property type="protein sequence ID" value="RGD82214.1"/>
    <property type="molecule type" value="Genomic_DNA"/>
</dbReference>
<dbReference type="PROSITE" id="PS00198">
    <property type="entry name" value="4FE4S_FER_1"/>
    <property type="match status" value="2"/>
</dbReference>
<feature type="binding site" evidence="8">
    <location>
        <position position="409"/>
    </location>
    <ligand>
        <name>[4Fe-4S] cluster</name>
        <dbReference type="ChEBI" id="CHEBI:49883"/>
        <label>2</label>
    </ligand>
</feature>
<dbReference type="Gene3D" id="3.40.50.11540">
    <property type="entry name" value="NADH-ubiquinone oxidoreductase 51kDa subunit"/>
    <property type="match status" value="1"/>
</dbReference>
<feature type="domain" description="4Fe-4S ferredoxin-type" evidence="9">
    <location>
        <begin position="397"/>
        <end position="427"/>
    </location>
</feature>
<dbReference type="NCBIfam" id="NF003454">
    <property type="entry name" value="PRK05035.1"/>
    <property type="match status" value="1"/>
</dbReference>
<evidence type="ECO:0000256" key="4">
    <source>
        <dbReference type="ARBA" id="ARBA00022737"/>
    </source>
</evidence>
<evidence type="ECO:0000313" key="10">
    <source>
        <dbReference type="EMBL" id="RGD82214.1"/>
    </source>
</evidence>
<gene>
    <name evidence="10" type="primary">rsxC</name>
    <name evidence="8" type="synonym">rnfC</name>
    <name evidence="10" type="ORF">DXB93_13855</name>
</gene>
<dbReference type="PANTHER" id="PTHR43034:SF2">
    <property type="entry name" value="ION-TRANSLOCATING OXIDOREDUCTASE COMPLEX SUBUNIT C"/>
    <property type="match status" value="1"/>
</dbReference>
<accession>A0A3E3EAH3</accession>
<dbReference type="GO" id="GO:0022900">
    <property type="term" value="P:electron transport chain"/>
    <property type="evidence" value="ECO:0007669"/>
    <property type="project" value="UniProtKB-UniRule"/>
</dbReference>
<evidence type="ECO:0000256" key="1">
    <source>
        <dbReference type="ARBA" id="ARBA00022448"/>
    </source>
</evidence>
<feature type="binding site" evidence="8">
    <location>
        <position position="416"/>
    </location>
    <ligand>
        <name>[4Fe-4S] cluster</name>
        <dbReference type="ChEBI" id="CHEBI:49883"/>
        <label>1</label>
    </ligand>
</feature>
<dbReference type="Proteomes" id="UP000261032">
    <property type="component" value="Unassembled WGS sequence"/>
</dbReference>
<organism evidence="10 11">
    <name type="scientific">Thomasclavelia ramosa</name>
    <dbReference type="NCBI Taxonomy" id="1547"/>
    <lineage>
        <taxon>Bacteria</taxon>
        <taxon>Bacillati</taxon>
        <taxon>Bacillota</taxon>
        <taxon>Erysipelotrichia</taxon>
        <taxon>Erysipelotrichales</taxon>
        <taxon>Coprobacillaceae</taxon>
        <taxon>Thomasclavelia</taxon>
    </lineage>
</organism>
<keyword evidence="5 8" id="KW-0249">Electron transport</keyword>
<comment type="similarity">
    <text evidence="8">Belongs to the 4Fe4S bacterial-type ferredoxin family. RnfC subfamily.</text>
</comment>
<dbReference type="AlphaFoldDB" id="A0A3E3EAH3"/>
<evidence type="ECO:0000313" key="11">
    <source>
        <dbReference type="Proteomes" id="UP000261032"/>
    </source>
</evidence>
<keyword evidence="8" id="KW-0472">Membrane</keyword>
<sequence length="442" mass="47820">MRILSFKGGIHPHDNKSLSANHPIKLLNPGDELIYPLSQHIGAPAKAIVAKGDHVLVGQIIANGNGMISANVASSVSGTVKTIDLRLAPTGFFVDCIVITNDHQYQSIPEYNTTNDYHNYSSMQIRELIAHAGIVGLGGAGFPSAIKNTPKDDDSIKYVIINGAECEPYLTSDYRLMLEETDKLIAGIKIQLQLFKNAKAIIAIEDNKPEALAHLKKVVVDEDKIEIAALPTKYPQGSERVLIKVLTNQTIVDGMLPADVGCIVSNVASIIAIYEAVALNIPLIEKIVTVTGDAIFQPQNFKVRLGTKYQTLVDACGGFKIHPQKIISGGPMMGTALFNLDVPVSKTSSALVCLSEDEVSKTAPTACIHCGRCVDVCPIGLIPQLLYRYARTGDKENFLKVHGNDCMECGCCTFTCPAKRNMTQSFKKIKKAINDDCKKGAK</sequence>
<comment type="caution">
    <text evidence="10">The sequence shown here is derived from an EMBL/GenBank/DDBJ whole genome shotgun (WGS) entry which is preliminary data.</text>
</comment>
<comment type="subcellular location">
    <subcellularLocation>
        <location evidence="8">Cell membrane</location>
        <topology evidence="8">Peripheral membrane protein</topology>
    </subcellularLocation>
</comment>
<dbReference type="PANTHER" id="PTHR43034">
    <property type="entry name" value="ION-TRANSLOCATING OXIDOREDUCTASE COMPLEX SUBUNIT C"/>
    <property type="match status" value="1"/>
</dbReference>
<dbReference type="SUPFAM" id="SSF46548">
    <property type="entry name" value="alpha-helical ferredoxin"/>
    <property type="match status" value="1"/>
</dbReference>
<dbReference type="GO" id="GO:0005886">
    <property type="term" value="C:plasma membrane"/>
    <property type="evidence" value="ECO:0007669"/>
    <property type="project" value="UniProtKB-SubCell"/>
</dbReference>
<proteinExistence type="inferred from homology"/>
<comment type="cofactor">
    <cofactor evidence="8">
        <name>[4Fe-4S] cluster</name>
        <dbReference type="ChEBI" id="CHEBI:49883"/>
    </cofactor>
    <text evidence="8">Binds 2 [4Fe-4S] clusters per subunit.</text>
</comment>
<evidence type="ECO:0000256" key="2">
    <source>
        <dbReference type="ARBA" id="ARBA00022485"/>
    </source>
</evidence>
<dbReference type="Gene3D" id="3.30.70.20">
    <property type="match status" value="1"/>
</dbReference>
<evidence type="ECO:0000256" key="5">
    <source>
        <dbReference type="ARBA" id="ARBA00022982"/>
    </source>
</evidence>
<dbReference type="Pfam" id="PF01512">
    <property type="entry name" value="Complex1_51K"/>
    <property type="match status" value="1"/>
</dbReference>
<dbReference type="Pfam" id="PF10531">
    <property type="entry name" value="SLBB"/>
    <property type="match status" value="1"/>
</dbReference>
<dbReference type="RefSeq" id="WP_117582103.1">
    <property type="nucleotide sequence ID" value="NZ_QUSL01000025.1"/>
</dbReference>
<dbReference type="InterPro" id="IPR017900">
    <property type="entry name" value="4Fe4S_Fe_S_CS"/>
</dbReference>
<keyword evidence="8" id="KW-1003">Cell membrane</keyword>
<evidence type="ECO:0000256" key="3">
    <source>
        <dbReference type="ARBA" id="ARBA00022723"/>
    </source>
</evidence>
<evidence type="ECO:0000256" key="6">
    <source>
        <dbReference type="ARBA" id="ARBA00023004"/>
    </source>
</evidence>
<dbReference type="InterPro" id="IPR017896">
    <property type="entry name" value="4Fe4S_Fe-S-bd"/>
</dbReference>
<feature type="domain" description="4Fe-4S ferredoxin-type" evidence="9">
    <location>
        <begin position="358"/>
        <end position="388"/>
    </location>
</feature>
<dbReference type="SUPFAM" id="SSF142019">
    <property type="entry name" value="Nqo1 FMN-binding domain-like"/>
    <property type="match status" value="1"/>
</dbReference>
<evidence type="ECO:0000259" key="9">
    <source>
        <dbReference type="PROSITE" id="PS51379"/>
    </source>
</evidence>
<dbReference type="InterPro" id="IPR037225">
    <property type="entry name" value="Nuo51_FMN-bd_sf"/>
</dbReference>
<protein>
    <recommendedName>
        <fullName evidence="8">Ion-translocating oxidoreductase complex subunit C</fullName>
        <ecNumber evidence="8">7.-.-.-</ecNumber>
    </recommendedName>
    <alternativeName>
        <fullName evidence="8">Rnf electron transport complex subunit C</fullName>
    </alternativeName>
</protein>
<feature type="binding site" evidence="8">
    <location>
        <position position="406"/>
    </location>
    <ligand>
        <name>[4Fe-4S] cluster</name>
        <dbReference type="ChEBI" id="CHEBI:49883"/>
        <label>2</label>
    </ligand>
</feature>
<feature type="binding site" evidence="8">
    <location>
        <position position="373"/>
    </location>
    <ligand>
        <name>[4Fe-4S] cluster</name>
        <dbReference type="ChEBI" id="CHEBI:49883"/>
        <label>1</label>
    </ligand>
</feature>
<feature type="binding site" evidence="8">
    <location>
        <position position="377"/>
    </location>
    <ligand>
        <name>[4Fe-4S] cluster</name>
        <dbReference type="ChEBI" id="CHEBI:49883"/>
        <label>2</label>
    </ligand>
</feature>
<dbReference type="GO" id="GO:0046872">
    <property type="term" value="F:metal ion binding"/>
    <property type="evidence" value="ECO:0007669"/>
    <property type="project" value="UniProtKB-KW"/>
</dbReference>
<dbReference type="InterPro" id="IPR010208">
    <property type="entry name" value="Ion_transpt_RnfC/RsxC"/>
</dbReference>
<name>A0A3E3EAH3_9FIRM</name>
<comment type="subunit">
    <text evidence="8">The complex is composed of six subunits: RnfA, RnfB, RnfC, RnfD, RnfE and RnfG.</text>
</comment>
<keyword evidence="4 8" id="KW-0677">Repeat</keyword>
<dbReference type="PROSITE" id="PS51379">
    <property type="entry name" value="4FE4S_FER_2"/>
    <property type="match status" value="2"/>
</dbReference>
<evidence type="ECO:0000256" key="7">
    <source>
        <dbReference type="ARBA" id="ARBA00023014"/>
    </source>
</evidence>